<reference evidence="1 2" key="1">
    <citation type="submission" date="2021-06" db="EMBL/GenBank/DDBJ databases">
        <authorList>
            <person name="Kallberg Y."/>
            <person name="Tangrot J."/>
            <person name="Rosling A."/>
        </authorList>
    </citation>
    <scope>NUCLEOTIDE SEQUENCE [LARGE SCALE GENOMIC DNA]</scope>
    <source>
        <strain evidence="1 2">120-4 pot B 10/14</strain>
    </source>
</reference>
<keyword evidence="2" id="KW-1185">Reference proteome</keyword>
<proteinExistence type="predicted"/>
<name>A0ABN7XAK9_GIGMA</name>
<comment type="caution">
    <text evidence="1">The sequence shown here is derived from an EMBL/GenBank/DDBJ whole genome shotgun (WGS) entry which is preliminary data.</text>
</comment>
<protein>
    <submittedName>
        <fullName evidence="1">29345_t:CDS:1</fullName>
    </submittedName>
</protein>
<feature type="non-terminal residue" evidence="1">
    <location>
        <position position="1"/>
    </location>
</feature>
<accession>A0ABN7XAK9</accession>
<dbReference type="EMBL" id="CAJVQB010108620">
    <property type="protein sequence ID" value="CAG8851906.1"/>
    <property type="molecule type" value="Genomic_DNA"/>
</dbReference>
<gene>
    <name evidence="1" type="ORF">GMARGA_LOCUS40978</name>
</gene>
<organism evidence="1 2">
    <name type="scientific">Gigaspora margarita</name>
    <dbReference type="NCBI Taxonomy" id="4874"/>
    <lineage>
        <taxon>Eukaryota</taxon>
        <taxon>Fungi</taxon>
        <taxon>Fungi incertae sedis</taxon>
        <taxon>Mucoromycota</taxon>
        <taxon>Glomeromycotina</taxon>
        <taxon>Glomeromycetes</taxon>
        <taxon>Diversisporales</taxon>
        <taxon>Gigasporaceae</taxon>
        <taxon>Gigaspora</taxon>
    </lineage>
</organism>
<evidence type="ECO:0000313" key="1">
    <source>
        <dbReference type="EMBL" id="CAG8851906.1"/>
    </source>
</evidence>
<sequence length="74" mass="9025">TKYLKKIGLKLFKILKDMLMNLIERINWDKDVYKNIQTIRIIYQGLMMLLVYTDNLKEYICKFHHSNLMEVPDM</sequence>
<feature type="non-terminal residue" evidence="1">
    <location>
        <position position="74"/>
    </location>
</feature>
<dbReference type="Proteomes" id="UP000789901">
    <property type="component" value="Unassembled WGS sequence"/>
</dbReference>
<evidence type="ECO:0000313" key="2">
    <source>
        <dbReference type="Proteomes" id="UP000789901"/>
    </source>
</evidence>